<protein>
    <submittedName>
        <fullName evidence="1">10020_t:CDS:1</fullName>
    </submittedName>
</protein>
<reference evidence="1" key="1">
    <citation type="submission" date="2021-06" db="EMBL/GenBank/DDBJ databases">
        <authorList>
            <person name="Kallberg Y."/>
            <person name="Tangrot J."/>
            <person name="Rosling A."/>
        </authorList>
    </citation>
    <scope>NUCLEOTIDE SEQUENCE</scope>
    <source>
        <strain evidence="1">FL130A</strain>
    </source>
</reference>
<evidence type="ECO:0000313" key="1">
    <source>
        <dbReference type="EMBL" id="CAG8668346.1"/>
    </source>
</evidence>
<comment type="caution">
    <text evidence="1">The sequence shown here is derived from an EMBL/GenBank/DDBJ whole genome shotgun (WGS) entry which is preliminary data.</text>
</comment>
<dbReference type="EMBL" id="CAJVPS010011969">
    <property type="protein sequence ID" value="CAG8668346.1"/>
    <property type="molecule type" value="Genomic_DNA"/>
</dbReference>
<dbReference type="InterPro" id="IPR011990">
    <property type="entry name" value="TPR-like_helical_dom_sf"/>
</dbReference>
<dbReference type="SUPFAM" id="SSF81901">
    <property type="entry name" value="HCP-like"/>
    <property type="match status" value="1"/>
</dbReference>
<accession>A0A9N9E7M3</accession>
<dbReference type="Pfam" id="PF08238">
    <property type="entry name" value="Sel1"/>
    <property type="match status" value="3"/>
</dbReference>
<dbReference type="Proteomes" id="UP000789508">
    <property type="component" value="Unassembled WGS sequence"/>
</dbReference>
<proteinExistence type="predicted"/>
<name>A0A9N9E7M3_9GLOM</name>
<evidence type="ECO:0000313" key="2">
    <source>
        <dbReference type="Proteomes" id="UP000789508"/>
    </source>
</evidence>
<dbReference type="InterPro" id="IPR006597">
    <property type="entry name" value="Sel1-like"/>
</dbReference>
<dbReference type="AlphaFoldDB" id="A0A9N9E7M3"/>
<feature type="non-terminal residue" evidence="1">
    <location>
        <position position="86"/>
    </location>
</feature>
<dbReference type="Gene3D" id="1.25.40.10">
    <property type="entry name" value="Tetratricopeptide repeat domain"/>
    <property type="match status" value="1"/>
</dbReference>
<organism evidence="1 2">
    <name type="scientific">Ambispora leptoticha</name>
    <dbReference type="NCBI Taxonomy" id="144679"/>
    <lineage>
        <taxon>Eukaryota</taxon>
        <taxon>Fungi</taxon>
        <taxon>Fungi incertae sedis</taxon>
        <taxon>Mucoromycota</taxon>
        <taxon>Glomeromycotina</taxon>
        <taxon>Glomeromycetes</taxon>
        <taxon>Archaeosporales</taxon>
        <taxon>Ambisporaceae</taxon>
        <taxon>Ambispora</taxon>
    </lineage>
</organism>
<keyword evidence="2" id="KW-1185">Reference proteome</keyword>
<sequence length="86" mass="9642">MWYHKSSNSGNKIAKSRLGNCYLAGLGTSQDLFKAYYYYKCGEGWCAQYGVALCKNWGLGTETDIHAALWGFKMAHKSGLEQAYDN</sequence>
<gene>
    <name evidence="1" type="ORF">ALEPTO_LOCUS10524</name>
</gene>